<dbReference type="EMBL" id="KB206565">
    <property type="protein sequence ID" value="ELP89872.1"/>
    <property type="molecule type" value="Genomic_DNA"/>
</dbReference>
<organism evidence="2 3">
    <name type="scientific">Entamoeba invadens IP1</name>
    <dbReference type="NCBI Taxonomy" id="370355"/>
    <lineage>
        <taxon>Eukaryota</taxon>
        <taxon>Amoebozoa</taxon>
        <taxon>Evosea</taxon>
        <taxon>Archamoebae</taxon>
        <taxon>Mastigamoebida</taxon>
        <taxon>Entamoebidae</taxon>
        <taxon>Entamoeba</taxon>
    </lineage>
</organism>
<name>A0A0A1U686_ENTIV</name>
<accession>A0A0A1U686</accession>
<protein>
    <submittedName>
        <fullName evidence="2">Uncharacterized protein</fullName>
    </submittedName>
</protein>
<feature type="non-terminal residue" evidence="2">
    <location>
        <position position="1"/>
    </location>
</feature>
<proteinExistence type="predicted"/>
<dbReference type="VEuPathDB" id="AmoebaDB:EIN_461980"/>
<evidence type="ECO:0000313" key="3">
    <source>
        <dbReference type="Proteomes" id="UP000014680"/>
    </source>
</evidence>
<sequence>GNVLGQNGMTQQNNPMGLQQGNSLFGNNSTNAMGGNSLFGNTNTNTTLGQQNNIFAQQQGNSLFGNNTNNMSGLQNTGLMGQNNSLFGNTNMTNNNTLMGQNPPQIINADVVLKNFLLAKAREDYSKQELSYKEMDFDERILKRKDEVFRKACVLKRIEESARPQLEETVSSTQNQLVVIRDAKEAEKSERGITTHIITEANSKIDPIVQTFEKEFNRIKDRIEEMKTTCKPISYVVTREDAIESCFKTQGDIENVKRKIFAVDNEVESMGDKIDKTQKSRWKHIDFLN</sequence>
<feature type="compositionally biased region" description="Low complexity" evidence="1">
    <location>
        <begin position="34"/>
        <end position="45"/>
    </location>
</feature>
<feature type="region of interest" description="Disordered" evidence="1">
    <location>
        <begin position="1"/>
        <end position="45"/>
    </location>
</feature>
<evidence type="ECO:0000313" key="2">
    <source>
        <dbReference type="EMBL" id="ELP89872.1"/>
    </source>
</evidence>
<gene>
    <name evidence="2" type="ORF">EIN_461980</name>
</gene>
<feature type="compositionally biased region" description="Polar residues" evidence="1">
    <location>
        <begin position="1"/>
        <end position="33"/>
    </location>
</feature>
<dbReference type="Proteomes" id="UP000014680">
    <property type="component" value="Unassembled WGS sequence"/>
</dbReference>
<dbReference type="AlphaFoldDB" id="A0A0A1U686"/>
<dbReference type="RefSeq" id="XP_004256643.1">
    <property type="nucleotide sequence ID" value="XM_004256595.1"/>
</dbReference>
<dbReference type="KEGG" id="eiv:EIN_461980"/>
<dbReference type="GeneID" id="14888850"/>
<reference evidence="2 3" key="1">
    <citation type="submission" date="2012-10" db="EMBL/GenBank/DDBJ databases">
        <authorList>
            <person name="Zafar N."/>
            <person name="Inman J."/>
            <person name="Hall N."/>
            <person name="Lorenzi H."/>
            <person name="Caler E."/>
        </authorList>
    </citation>
    <scope>NUCLEOTIDE SEQUENCE [LARGE SCALE GENOMIC DNA]</scope>
    <source>
        <strain evidence="2 3">IP1</strain>
    </source>
</reference>
<keyword evidence="3" id="KW-1185">Reference proteome</keyword>
<evidence type="ECO:0000256" key="1">
    <source>
        <dbReference type="SAM" id="MobiDB-lite"/>
    </source>
</evidence>